<dbReference type="SUPFAM" id="SSF53822">
    <property type="entry name" value="Periplasmic binding protein-like I"/>
    <property type="match status" value="1"/>
</dbReference>
<feature type="domain" description="Leucine-binding protein" evidence="5">
    <location>
        <begin position="26"/>
        <end position="362"/>
    </location>
</feature>
<dbReference type="Pfam" id="PF13458">
    <property type="entry name" value="Peripla_BP_6"/>
    <property type="match status" value="1"/>
</dbReference>
<keyword evidence="3" id="KW-0029">Amino-acid transport</keyword>
<dbReference type="Gene3D" id="3.40.50.2300">
    <property type="match status" value="2"/>
</dbReference>
<dbReference type="Proteomes" id="UP000646365">
    <property type="component" value="Unassembled WGS sequence"/>
</dbReference>
<keyword evidence="7" id="KW-1185">Reference proteome</keyword>
<keyword evidence="2 4" id="KW-0732">Signal</keyword>
<evidence type="ECO:0000256" key="2">
    <source>
        <dbReference type="ARBA" id="ARBA00022729"/>
    </source>
</evidence>
<dbReference type="GO" id="GO:0006865">
    <property type="term" value="P:amino acid transport"/>
    <property type="evidence" value="ECO:0007669"/>
    <property type="project" value="UniProtKB-KW"/>
</dbReference>
<evidence type="ECO:0000313" key="7">
    <source>
        <dbReference type="Proteomes" id="UP000646365"/>
    </source>
</evidence>
<dbReference type="AlphaFoldDB" id="A0A8J3E529"/>
<organism evidence="6 7">
    <name type="scientific">Aliidongia dinghuensis</name>
    <dbReference type="NCBI Taxonomy" id="1867774"/>
    <lineage>
        <taxon>Bacteria</taxon>
        <taxon>Pseudomonadati</taxon>
        <taxon>Pseudomonadota</taxon>
        <taxon>Alphaproteobacteria</taxon>
        <taxon>Rhodospirillales</taxon>
        <taxon>Dongiaceae</taxon>
        <taxon>Aliidongia</taxon>
    </lineage>
</organism>
<sequence>MGTLGLRALALAAALGLAAGSAKADSIKIGVLGDQSNVAADAGGLGAVFAAKLAAEDFGGKAAGMPIEFVSADFLTKPDNAVQIAHRWFESENVDAIADLPYSSAGLAVEQIAAADKKVVLIGGAATSDITSKSCNLYTTQWSDDTYSLASATGQAAVTAGGKKWFFLTADYALGDAIQRDATTFITKAGGTVIGSVRHPLDTRDFSSFLLQAQGSGANVIGLASVGANTIAEVKQASEFGITQGGQKLAGFLVFITDINSMGLQAAQHLYNTEGFYWDQNDQARAFSKRFYKEIGRMPTKEQAATYASVMHYLKAIQAAGSKDGTVVSRKMHEMPVDYFGRKGSIRVDGRVLYDLTLYEVKTPAESKYPWDYYKTVRDIPADKAFRPLADGGCPLAQK</sequence>
<comment type="similarity">
    <text evidence="1">Belongs to the leucine-binding protein family.</text>
</comment>
<dbReference type="InterPro" id="IPR051010">
    <property type="entry name" value="BCAA_transport"/>
</dbReference>
<comment type="caution">
    <text evidence="6">The sequence shown here is derived from an EMBL/GenBank/DDBJ whole genome shotgun (WGS) entry which is preliminary data.</text>
</comment>
<proteinExistence type="inferred from homology"/>
<dbReference type="PANTHER" id="PTHR30483">
    <property type="entry name" value="LEUCINE-SPECIFIC-BINDING PROTEIN"/>
    <property type="match status" value="1"/>
</dbReference>
<dbReference type="PANTHER" id="PTHR30483:SF6">
    <property type="entry name" value="PERIPLASMIC BINDING PROTEIN OF ABC TRANSPORTER FOR NATURAL AMINO ACIDS"/>
    <property type="match status" value="1"/>
</dbReference>
<feature type="signal peptide" evidence="4">
    <location>
        <begin position="1"/>
        <end position="24"/>
    </location>
</feature>
<reference evidence="6" key="2">
    <citation type="submission" date="2020-09" db="EMBL/GenBank/DDBJ databases">
        <authorList>
            <person name="Sun Q."/>
            <person name="Zhou Y."/>
        </authorList>
    </citation>
    <scope>NUCLEOTIDE SEQUENCE</scope>
    <source>
        <strain evidence="6">CGMCC 1.15725</strain>
    </source>
</reference>
<evidence type="ECO:0000256" key="4">
    <source>
        <dbReference type="SAM" id="SignalP"/>
    </source>
</evidence>
<dbReference type="InterPro" id="IPR028082">
    <property type="entry name" value="Peripla_BP_I"/>
</dbReference>
<dbReference type="RefSeq" id="WP_229743826.1">
    <property type="nucleotide sequence ID" value="NZ_BMJQ01000010.1"/>
</dbReference>
<dbReference type="EMBL" id="BMJQ01000010">
    <property type="protein sequence ID" value="GGF29132.1"/>
    <property type="molecule type" value="Genomic_DNA"/>
</dbReference>
<dbReference type="CDD" id="cd06327">
    <property type="entry name" value="PBP1_SBP-like"/>
    <property type="match status" value="1"/>
</dbReference>
<feature type="chain" id="PRO_5035289874" evidence="4">
    <location>
        <begin position="25"/>
        <end position="399"/>
    </location>
</feature>
<evidence type="ECO:0000259" key="5">
    <source>
        <dbReference type="Pfam" id="PF13458"/>
    </source>
</evidence>
<evidence type="ECO:0000256" key="3">
    <source>
        <dbReference type="ARBA" id="ARBA00022970"/>
    </source>
</evidence>
<name>A0A8J3E529_9PROT</name>
<reference evidence="6" key="1">
    <citation type="journal article" date="2014" name="Int. J. Syst. Evol. Microbiol.">
        <title>Complete genome sequence of Corynebacterium casei LMG S-19264T (=DSM 44701T), isolated from a smear-ripened cheese.</title>
        <authorList>
            <consortium name="US DOE Joint Genome Institute (JGI-PGF)"/>
            <person name="Walter F."/>
            <person name="Albersmeier A."/>
            <person name="Kalinowski J."/>
            <person name="Ruckert C."/>
        </authorList>
    </citation>
    <scope>NUCLEOTIDE SEQUENCE</scope>
    <source>
        <strain evidence="6">CGMCC 1.15725</strain>
    </source>
</reference>
<evidence type="ECO:0000256" key="1">
    <source>
        <dbReference type="ARBA" id="ARBA00010062"/>
    </source>
</evidence>
<keyword evidence="3" id="KW-0813">Transport</keyword>
<gene>
    <name evidence="6" type="ORF">GCM10011611_38990</name>
</gene>
<accession>A0A8J3E529</accession>
<evidence type="ECO:0000313" key="6">
    <source>
        <dbReference type="EMBL" id="GGF29132.1"/>
    </source>
</evidence>
<protein>
    <submittedName>
        <fullName evidence="6">ABC transporter permease</fullName>
    </submittedName>
</protein>
<dbReference type="InterPro" id="IPR028081">
    <property type="entry name" value="Leu-bd"/>
</dbReference>